<feature type="non-terminal residue" evidence="3">
    <location>
        <position position="1"/>
    </location>
</feature>
<dbReference type="InterPro" id="IPR032675">
    <property type="entry name" value="LRR_dom_sf"/>
</dbReference>
<organism evidence="3 4">
    <name type="scientific">Nicotiana attenuata</name>
    <name type="common">Coyote tobacco</name>
    <dbReference type="NCBI Taxonomy" id="49451"/>
    <lineage>
        <taxon>Eukaryota</taxon>
        <taxon>Viridiplantae</taxon>
        <taxon>Streptophyta</taxon>
        <taxon>Embryophyta</taxon>
        <taxon>Tracheophyta</taxon>
        <taxon>Spermatophyta</taxon>
        <taxon>Magnoliopsida</taxon>
        <taxon>eudicotyledons</taxon>
        <taxon>Gunneridae</taxon>
        <taxon>Pentapetalae</taxon>
        <taxon>asterids</taxon>
        <taxon>lamiids</taxon>
        <taxon>Solanales</taxon>
        <taxon>Solanaceae</taxon>
        <taxon>Nicotianoideae</taxon>
        <taxon>Nicotianeae</taxon>
        <taxon>Nicotiana</taxon>
    </lineage>
</organism>
<dbReference type="InterPro" id="IPR003591">
    <property type="entry name" value="Leu-rich_rpt_typical-subtyp"/>
</dbReference>
<reference evidence="3" key="1">
    <citation type="submission" date="2016-11" db="EMBL/GenBank/DDBJ databases">
        <title>The genome of Nicotiana attenuata.</title>
        <authorList>
            <person name="Xu S."/>
            <person name="Brockmoeller T."/>
            <person name="Gaquerel E."/>
            <person name="Navarro A."/>
            <person name="Kuhl H."/>
            <person name="Gase K."/>
            <person name="Ling Z."/>
            <person name="Zhou W."/>
            <person name="Kreitzer C."/>
            <person name="Stanke M."/>
            <person name="Tang H."/>
            <person name="Lyons E."/>
            <person name="Pandey P."/>
            <person name="Pandey S.P."/>
            <person name="Timmermann B."/>
            <person name="Baldwin I.T."/>
        </authorList>
    </citation>
    <scope>NUCLEOTIDE SEQUENCE [LARGE SCALE GENOMIC DNA]</scope>
    <source>
        <strain evidence="3">UT</strain>
    </source>
</reference>
<proteinExistence type="predicted"/>
<keyword evidence="2" id="KW-0677">Repeat</keyword>
<dbReference type="PANTHER" id="PTHR48054:SF82">
    <property type="entry name" value="LRR RECEPTOR-LIKE SERINE_THREONINE-PROTEIN KINASE FLS2"/>
    <property type="match status" value="1"/>
</dbReference>
<dbReference type="GO" id="GO:0006952">
    <property type="term" value="P:defense response"/>
    <property type="evidence" value="ECO:0007669"/>
    <property type="project" value="UniProtKB-ARBA"/>
</dbReference>
<gene>
    <name evidence="3" type="ORF">A4A49_53942</name>
</gene>
<dbReference type="Pfam" id="PF00560">
    <property type="entry name" value="LRR_1"/>
    <property type="match status" value="1"/>
</dbReference>
<name>A0A1J6I4D9_NICAT</name>
<evidence type="ECO:0000313" key="3">
    <source>
        <dbReference type="EMBL" id="OIS99355.1"/>
    </source>
</evidence>
<accession>A0A1J6I4D9</accession>
<dbReference type="STRING" id="49451.A0A1J6I4D9"/>
<evidence type="ECO:0000256" key="2">
    <source>
        <dbReference type="ARBA" id="ARBA00022737"/>
    </source>
</evidence>
<sequence length="127" mass="13596">LQGLIPATIGSLSSLQVISLSRNQLFGVVPASFFCNGSSVNAPHAIRIIEFGLANNTLTGEVPESIMNLASLEILDLGGNRFSGLIPQFLGNLTSLRMLSLSGSNFQQVWGVFISQFGNRERTEVGK</sequence>
<dbReference type="Gene3D" id="3.80.10.10">
    <property type="entry name" value="Ribonuclease Inhibitor"/>
    <property type="match status" value="1"/>
</dbReference>
<keyword evidence="1" id="KW-0433">Leucine-rich repeat</keyword>
<dbReference type="Pfam" id="PF13855">
    <property type="entry name" value="LRR_8"/>
    <property type="match status" value="1"/>
</dbReference>
<dbReference type="SMR" id="A0A1J6I4D9"/>
<comment type="caution">
    <text evidence="3">The sequence shown here is derived from an EMBL/GenBank/DDBJ whole genome shotgun (WGS) entry which is preliminary data.</text>
</comment>
<dbReference type="SUPFAM" id="SSF52058">
    <property type="entry name" value="L domain-like"/>
    <property type="match status" value="1"/>
</dbReference>
<dbReference type="AlphaFoldDB" id="A0A1J6I4D9"/>
<dbReference type="GO" id="GO:0051707">
    <property type="term" value="P:response to other organism"/>
    <property type="evidence" value="ECO:0007669"/>
    <property type="project" value="UniProtKB-ARBA"/>
</dbReference>
<dbReference type="InterPro" id="IPR001611">
    <property type="entry name" value="Leu-rich_rpt"/>
</dbReference>
<dbReference type="Proteomes" id="UP000187609">
    <property type="component" value="Unassembled WGS sequence"/>
</dbReference>
<evidence type="ECO:0000313" key="4">
    <source>
        <dbReference type="Proteomes" id="UP000187609"/>
    </source>
</evidence>
<evidence type="ECO:0000256" key="1">
    <source>
        <dbReference type="ARBA" id="ARBA00022614"/>
    </source>
</evidence>
<dbReference type="EMBL" id="MJEQ01037190">
    <property type="protein sequence ID" value="OIS99355.1"/>
    <property type="molecule type" value="Genomic_DNA"/>
</dbReference>
<dbReference type="GO" id="GO:0016301">
    <property type="term" value="F:kinase activity"/>
    <property type="evidence" value="ECO:0007669"/>
    <property type="project" value="UniProtKB-KW"/>
</dbReference>
<protein>
    <submittedName>
        <fullName evidence="3">Lrr receptor-like serinethreonine-protein kinase</fullName>
    </submittedName>
</protein>
<dbReference type="PANTHER" id="PTHR48054">
    <property type="entry name" value="RECEPTOR KINASE-LIKE PROTEIN XA21"/>
    <property type="match status" value="1"/>
</dbReference>
<keyword evidence="4" id="KW-1185">Reference proteome</keyword>
<dbReference type="SMART" id="SM00369">
    <property type="entry name" value="LRR_TYP"/>
    <property type="match status" value="3"/>
</dbReference>
<dbReference type="InterPro" id="IPR052592">
    <property type="entry name" value="LRR-RLK"/>
</dbReference>